<evidence type="ECO:0000313" key="3">
    <source>
        <dbReference type="Proteomes" id="UP000535276"/>
    </source>
</evidence>
<sequence length="212" mass="23892">MALTQSRWHHDTPTMRPSSRSSFPRPYICRLTSVSFAIWPSVWPLEAQAAGVALGNINVPLQKTVPDGGEDGRIVWKDGVEYTDYLPGRDNFFQCKASNCGKDGWKKECWTKLSRRKGYKRILTPALKFIVAVTGHYIGFTTEALTGQKMHEYPATIGVLPASLGKRHMCRIFNGHEICSELRLVVAPECCSTYQTISVLIGRLQIYLRRLS</sequence>
<accession>A0A7Z0E122</accession>
<evidence type="ECO:0000256" key="1">
    <source>
        <dbReference type="SAM" id="MobiDB-lite"/>
    </source>
</evidence>
<proteinExistence type="predicted"/>
<protein>
    <submittedName>
        <fullName evidence="2">Uncharacterized protein</fullName>
    </submittedName>
</protein>
<feature type="region of interest" description="Disordered" evidence="1">
    <location>
        <begin position="1"/>
        <end position="22"/>
    </location>
</feature>
<dbReference type="RefSeq" id="WP_246714210.1">
    <property type="nucleotide sequence ID" value="NZ_JACBZV010000007.1"/>
</dbReference>
<evidence type="ECO:0000313" key="2">
    <source>
        <dbReference type="EMBL" id="NYJ13032.1"/>
    </source>
</evidence>
<reference evidence="2 3" key="1">
    <citation type="submission" date="2020-07" db="EMBL/GenBank/DDBJ databases">
        <title>Genomic Encyclopedia of Type Strains, Phase IV (KMG-V): Genome sequencing to study the core and pangenomes of soil and plant-associated prokaryotes.</title>
        <authorList>
            <person name="Whitman W."/>
        </authorList>
    </citation>
    <scope>NUCLEOTIDE SEQUENCE [LARGE SCALE GENOMIC DNA]</scope>
    <source>
        <strain evidence="2 3">SEMIA 4052</strain>
    </source>
</reference>
<gene>
    <name evidence="2" type="ORF">GGI64_004113</name>
</gene>
<dbReference type="EMBL" id="JACBZV010000007">
    <property type="protein sequence ID" value="NYJ13032.1"/>
    <property type="molecule type" value="Genomic_DNA"/>
</dbReference>
<dbReference type="AlphaFoldDB" id="A0A7Z0E122"/>
<comment type="caution">
    <text evidence="2">The sequence shown here is derived from an EMBL/GenBank/DDBJ whole genome shotgun (WGS) entry which is preliminary data.</text>
</comment>
<name>A0A7Z0E122_RHILE</name>
<dbReference type="Proteomes" id="UP000535276">
    <property type="component" value="Unassembled WGS sequence"/>
</dbReference>
<organism evidence="2 3">
    <name type="scientific">Rhizobium leguminosarum</name>
    <dbReference type="NCBI Taxonomy" id="384"/>
    <lineage>
        <taxon>Bacteria</taxon>
        <taxon>Pseudomonadati</taxon>
        <taxon>Pseudomonadota</taxon>
        <taxon>Alphaproteobacteria</taxon>
        <taxon>Hyphomicrobiales</taxon>
        <taxon>Rhizobiaceae</taxon>
        <taxon>Rhizobium/Agrobacterium group</taxon>
        <taxon>Rhizobium</taxon>
    </lineage>
</organism>